<keyword evidence="2" id="KW-0472">Membrane</keyword>
<feature type="region of interest" description="Disordered" evidence="1">
    <location>
        <begin position="377"/>
        <end position="405"/>
    </location>
</feature>
<dbReference type="EMBL" id="JAAAUQ010001393">
    <property type="protein sequence ID" value="KAF9139367.1"/>
    <property type="molecule type" value="Genomic_DNA"/>
</dbReference>
<sequence>MSSGSIPIPVYNQACLATDSTSTSPSFFLVGSSSPGSLEVNYVNNADSTTVNRVASQNDQSAWTPNAAKLCYIYPFATFANPRLKIVQFGSGSTYIALAQSNNVISEADFFNMTGFLSPKLFGWSGRFQDYDMFTIVTNDTDSQTHKVGMWAAFRMNFRQDGPSLLTYDMVHQPVDTDDAMLVVGTYGSYSGNTSQGYTIVFDKSSRGQIFSATGNLLANLTNFVPTVALGIPTVVNMNGITLSPNAIPITMGSVAYILDKEANGTTAIYTLNPSASSTLMRVYKTGDSLPFSNNMAAAALNNQLLTYSVNKTGANINTFDLTTKSWSGNGLIKVALVDPSPKSSVPLGAIIGGTVGGLLVIALAIFMCIRCRRPRPRPTAEKSTTGSELAPLSPEMTKLHGGDQGLGYQQLQQQQVHYVPYDQGQAQYVQIQTPYGQGQGQVHYDQGYVPYDPTYERPTSFILPPPPPPVNKQSPNAAYKTDQPIMEEAGGSPVASSTAHSSSYVSPASYRDNVALRQGSPESAHVKPQRTSVSQLGPQYIPVECVAGAETRSPQAVTNPSLSH</sequence>
<feature type="region of interest" description="Disordered" evidence="1">
    <location>
        <begin position="457"/>
        <end position="478"/>
    </location>
</feature>
<evidence type="ECO:0000256" key="2">
    <source>
        <dbReference type="SAM" id="Phobius"/>
    </source>
</evidence>
<protein>
    <recommendedName>
        <fullName evidence="5">Transmembrane protein</fullName>
    </recommendedName>
</protein>
<evidence type="ECO:0000313" key="3">
    <source>
        <dbReference type="EMBL" id="KAF9139367.1"/>
    </source>
</evidence>
<feature type="region of interest" description="Disordered" evidence="1">
    <location>
        <begin position="488"/>
        <end position="507"/>
    </location>
</feature>
<accession>A0A9P5RPH0</accession>
<keyword evidence="2" id="KW-0812">Transmembrane</keyword>
<evidence type="ECO:0008006" key="5">
    <source>
        <dbReference type="Google" id="ProtNLM"/>
    </source>
</evidence>
<reference evidence="3" key="1">
    <citation type="journal article" date="2020" name="Fungal Divers.">
        <title>Resolving the Mortierellaceae phylogeny through synthesis of multi-gene phylogenetics and phylogenomics.</title>
        <authorList>
            <person name="Vandepol N."/>
            <person name="Liber J."/>
            <person name="Desiro A."/>
            <person name="Na H."/>
            <person name="Kennedy M."/>
            <person name="Barry K."/>
            <person name="Grigoriev I.V."/>
            <person name="Miller A.N."/>
            <person name="O'Donnell K."/>
            <person name="Stajich J.E."/>
            <person name="Bonito G."/>
        </authorList>
    </citation>
    <scope>NUCLEOTIDE SEQUENCE</scope>
    <source>
        <strain evidence="3">NRRL 6426</strain>
    </source>
</reference>
<organism evidence="3 4">
    <name type="scientific">Linnemannia schmuckeri</name>
    <dbReference type="NCBI Taxonomy" id="64567"/>
    <lineage>
        <taxon>Eukaryota</taxon>
        <taxon>Fungi</taxon>
        <taxon>Fungi incertae sedis</taxon>
        <taxon>Mucoromycota</taxon>
        <taxon>Mortierellomycotina</taxon>
        <taxon>Mortierellomycetes</taxon>
        <taxon>Mortierellales</taxon>
        <taxon>Mortierellaceae</taxon>
        <taxon>Linnemannia</taxon>
    </lineage>
</organism>
<dbReference type="Proteomes" id="UP000748756">
    <property type="component" value="Unassembled WGS sequence"/>
</dbReference>
<comment type="caution">
    <text evidence="3">The sequence shown here is derived from an EMBL/GenBank/DDBJ whole genome shotgun (WGS) entry which is preliminary data.</text>
</comment>
<dbReference type="AlphaFoldDB" id="A0A9P5RPH0"/>
<evidence type="ECO:0000313" key="4">
    <source>
        <dbReference type="Proteomes" id="UP000748756"/>
    </source>
</evidence>
<feature type="compositionally biased region" description="Low complexity" evidence="1">
    <location>
        <begin position="493"/>
        <end position="507"/>
    </location>
</feature>
<dbReference type="OrthoDB" id="2431312at2759"/>
<evidence type="ECO:0000256" key="1">
    <source>
        <dbReference type="SAM" id="MobiDB-lite"/>
    </source>
</evidence>
<keyword evidence="2" id="KW-1133">Transmembrane helix</keyword>
<keyword evidence="4" id="KW-1185">Reference proteome</keyword>
<gene>
    <name evidence="3" type="ORF">BG015_002055</name>
</gene>
<feature type="transmembrane region" description="Helical" evidence="2">
    <location>
        <begin position="348"/>
        <end position="370"/>
    </location>
</feature>
<proteinExistence type="predicted"/>
<name>A0A9P5RPH0_9FUNG</name>